<keyword evidence="2" id="KW-0378">Hydrolase</keyword>
<dbReference type="NCBIfam" id="NF033590">
    <property type="entry name" value="transpos_IS4_3"/>
    <property type="match status" value="1"/>
</dbReference>
<protein>
    <submittedName>
        <fullName evidence="2">Transposase for transposon Tn5</fullName>
        <ecNumber evidence="2">3.1.-.-</ecNumber>
    </submittedName>
</protein>
<evidence type="ECO:0000313" key="2">
    <source>
        <dbReference type="EMBL" id="OIQ77711.1"/>
    </source>
</evidence>
<dbReference type="Gene3D" id="1.10.740.10">
    <property type="entry name" value="Transferase Inhibitor Protein From Tn5, Chain"/>
    <property type="match status" value="1"/>
</dbReference>
<dbReference type="InterPro" id="IPR014737">
    <property type="entry name" value="Transposase_Tn5-like_C"/>
</dbReference>
<gene>
    <name evidence="2" type="primary">tnpA_2</name>
    <name evidence="2" type="ORF">GALL_405930</name>
</gene>
<dbReference type="InterPro" id="IPR002559">
    <property type="entry name" value="Transposase_11"/>
</dbReference>
<dbReference type="EC" id="3.1.-.-" evidence="2"/>
<accession>A0A1J5QCJ2</accession>
<dbReference type="EMBL" id="MLJW01001553">
    <property type="protein sequence ID" value="OIQ77711.1"/>
    <property type="molecule type" value="Genomic_DNA"/>
</dbReference>
<dbReference type="InterPro" id="IPR012337">
    <property type="entry name" value="RNaseH-like_sf"/>
</dbReference>
<dbReference type="PANTHER" id="PTHR37319:SF1">
    <property type="entry name" value="TRANSPOSASE TN5 DIMERISATION DOMAIN-CONTAINING PROTEIN"/>
    <property type="match status" value="1"/>
</dbReference>
<dbReference type="GO" id="GO:0003677">
    <property type="term" value="F:DNA binding"/>
    <property type="evidence" value="ECO:0007669"/>
    <property type="project" value="InterPro"/>
</dbReference>
<name>A0A1J5QCJ2_9ZZZZ</name>
<dbReference type="InterPro" id="IPR047768">
    <property type="entry name" value="Tn5p-like"/>
</dbReference>
<dbReference type="AlphaFoldDB" id="A0A1J5QCJ2"/>
<sequence length="329" mass="36840">MANVICDNPDETPKAHCNKRRLDDKESRRWVDATGQAADLLTAGASRVMVIADREADLYEMFACRPEGVDVLVRANHNRALADGGWLDESCDDKPELGRATVELPPVPGRAARVARIALRARRVDIKRPKRNRAHWAAALPPSVELTLVEAREINPPAGETPLHWRLLTTRMVENLADAHIIVGFYRRRWTIEQVFRVMKTRGFDIEAVPIQENAPLKNLGCATLIAAIQIQQMLHDRDGLATRPMTDVFEADDRPIIEAIGTTLEGRTERQRNPHPLGSLAHAAWICARLGGWTGYYGKPGPIVLIRGHQRLLTMLEGIKRSALVRIR</sequence>
<dbReference type="GO" id="GO:0004803">
    <property type="term" value="F:transposase activity"/>
    <property type="evidence" value="ECO:0007669"/>
    <property type="project" value="InterPro"/>
</dbReference>
<comment type="caution">
    <text evidence="2">The sequence shown here is derived from an EMBL/GenBank/DDBJ whole genome shotgun (WGS) entry which is preliminary data.</text>
</comment>
<dbReference type="GO" id="GO:0016787">
    <property type="term" value="F:hydrolase activity"/>
    <property type="evidence" value="ECO:0007669"/>
    <property type="project" value="UniProtKB-KW"/>
</dbReference>
<dbReference type="Pfam" id="PF01609">
    <property type="entry name" value="DDE_Tnp_1"/>
    <property type="match status" value="1"/>
</dbReference>
<feature type="domain" description="Transposase IS4-like" evidence="1">
    <location>
        <begin position="46"/>
        <end position="215"/>
    </location>
</feature>
<dbReference type="SUPFAM" id="SSF53098">
    <property type="entry name" value="Ribonuclease H-like"/>
    <property type="match status" value="1"/>
</dbReference>
<dbReference type="GO" id="GO:0006313">
    <property type="term" value="P:DNA transposition"/>
    <property type="evidence" value="ECO:0007669"/>
    <property type="project" value="InterPro"/>
</dbReference>
<organism evidence="2">
    <name type="scientific">mine drainage metagenome</name>
    <dbReference type="NCBI Taxonomy" id="410659"/>
    <lineage>
        <taxon>unclassified sequences</taxon>
        <taxon>metagenomes</taxon>
        <taxon>ecological metagenomes</taxon>
    </lineage>
</organism>
<dbReference type="InterPro" id="IPR054836">
    <property type="entry name" value="Tn5_transposase"/>
</dbReference>
<reference evidence="2" key="1">
    <citation type="submission" date="2016-10" db="EMBL/GenBank/DDBJ databases">
        <title>Sequence of Gallionella enrichment culture.</title>
        <authorList>
            <person name="Poehlein A."/>
            <person name="Muehling M."/>
            <person name="Daniel R."/>
        </authorList>
    </citation>
    <scope>NUCLEOTIDE SEQUENCE</scope>
</reference>
<evidence type="ECO:0000259" key="1">
    <source>
        <dbReference type="Pfam" id="PF01609"/>
    </source>
</evidence>
<dbReference type="Gene3D" id="3.90.350.10">
    <property type="entry name" value="Transposase Inhibitor Protein From Tn5, Chain A, domain 1"/>
    <property type="match status" value="1"/>
</dbReference>
<proteinExistence type="predicted"/>
<dbReference type="PANTHER" id="PTHR37319">
    <property type="entry name" value="TRANSPOSASE"/>
    <property type="match status" value="1"/>
</dbReference>